<dbReference type="SUPFAM" id="SSF53474">
    <property type="entry name" value="alpha/beta-Hydrolases"/>
    <property type="match status" value="1"/>
</dbReference>
<organism evidence="3">
    <name type="scientific">Vitrella brassicaformis</name>
    <dbReference type="NCBI Taxonomy" id="1169539"/>
    <lineage>
        <taxon>Eukaryota</taxon>
        <taxon>Sar</taxon>
        <taxon>Alveolata</taxon>
        <taxon>Colpodellida</taxon>
        <taxon>Vitrellaceae</taxon>
        <taxon>Vitrella</taxon>
    </lineage>
</organism>
<dbReference type="CDD" id="cd00741">
    <property type="entry name" value="Lipase"/>
    <property type="match status" value="1"/>
</dbReference>
<proteinExistence type="predicted"/>
<keyword evidence="1" id="KW-0732">Signal</keyword>
<dbReference type="AlphaFoldDB" id="A0A7S1JXC9"/>
<feature type="chain" id="PRO_5030665826" description="Fungal lipase-type domain-containing protein" evidence="1">
    <location>
        <begin position="19"/>
        <end position="496"/>
    </location>
</feature>
<evidence type="ECO:0000256" key="1">
    <source>
        <dbReference type="SAM" id="SignalP"/>
    </source>
</evidence>
<evidence type="ECO:0000313" key="3">
    <source>
        <dbReference type="EMBL" id="CAD9056536.1"/>
    </source>
</evidence>
<gene>
    <name evidence="3" type="ORF">VBRA1451_LOCUS11602</name>
</gene>
<protein>
    <recommendedName>
        <fullName evidence="2">Fungal lipase-type domain-containing protein</fullName>
    </recommendedName>
</protein>
<dbReference type="Gene3D" id="3.40.50.1820">
    <property type="entry name" value="alpha/beta hydrolase"/>
    <property type="match status" value="1"/>
</dbReference>
<evidence type="ECO:0000259" key="2">
    <source>
        <dbReference type="Pfam" id="PF01764"/>
    </source>
</evidence>
<feature type="signal peptide" evidence="1">
    <location>
        <begin position="1"/>
        <end position="18"/>
    </location>
</feature>
<dbReference type="Pfam" id="PF01764">
    <property type="entry name" value="Lipase_3"/>
    <property type="match status" value="1"/>
</dbReference>
<dbReference type="EMBL" id="HBGB01020096">
    <property type="protein sequence ID" value="CAD9056536.1"/>
    <property type="molecule type" value="Transcribed_RNA"/>
</dbReference>
<reference evidence="3" key="1">
    <citation type="submission" date="2021-01" db="EMBL/GenBank/DDBJ databases">
        <authorList>
            <person name="Corre E."/>
            <person name="Pelletier E."/>
            <person name="Niang G."/>
            <person name="Scheremetjew M."/>
            <person name="Finn R."/>
            <person name="Kale V."/>
            <person name="Holt S."/>
            <person name="Cochrane G."/>
            <person name="Meng A."/>
            <person name="Brown T."/>
            <person name="Cohen L."/>
        </authorList>
    </citation>
    <scope>NUCLEOTIDE SEQUENCE</scope>
    <source>
        <strain evidence="3">CCMP3346</strain>
    </source>
</reference>
<dbReference type="InterPro" id="IPR029058">
    <property type="entry name" value="AB_hydrolase_fold"/>
</dbReference>
<dbReference type="InterPro" id="IPR002921">
    <property type="entry name" value="Fungal_lipase-type"/>
</dbReference>
<dbReference type="GO" id="GO:0006629">
    <property type="term" value="P:lipid metabolic process"/>
    <property type="evidence" value="ECO:0007669"/>
    <property type="project" value="InterPro"/>
</dbReference>
<name>A0A7S1JXC9_9ALVE</name>
<sequence>MWWLLYYVIGILPLVASSQPQPQPQTEAIPVSLPDAFPSPAIDCHTHQHHRDHTHTHTRSPGLVSCVFPLGPIGAAQCARAIVGTAVGDVLGGSVPGFVDVARGLCGCFPAEARAERGRVCESAYCCMSTLICGSGFLVERCAHLANALPGITAPRPSALPPSTQSADLFLTDLTGSVPATIPADIVEREGLTYYVLIRLLYNLGYGPCFGVAALAEPPIPGWSTVNVLNLIETPEQEDGGLREVPFIQVVERDDGSELLILVRATGTFTEARLLTYEDQVAFDDIIGETAGTSASEPMIREGLGEILRAVYPSLRRIVDESTAERVIVAGYSLGASVASYIALGLATTFPDDRVDLVAFAPPRAFDQAFADLMVETLNLRNPLYEFDFIARSACNTAVGCSAADASKTELQLVEYVDFPAGRIDISEEDLGEPNGISPLSVWAPHTCSYLCWTVRNFQPDDPVDWCEAAPSDGQGDGAISLGSICPYSLQRLPLL</sequence>
<feature type="domain" description="Fungal lipase-type" evidence="2">
    <location>
        <begin position="306"/>
        <end position="387"/>
    </location>
</feature>
<accession>A0A7S1JXC9</accession>